<evidence type="ECO:0000313" key="6">
    <source>
        <dbReference type="Proteomes" id="UP000199524"/>
    </source>
</evidence>
<name>A0A1H1SI12_9PSED</name>
<dbReference type="InterPro" id="IPR032687">
    <property type="entry name" value="AraC-type_N"/>
</dbReference>
<dbReference type="RefSeq" id="WP_090203934.1">
    <property type="nucleotide sequence ID" value="NZ_LT629777.1"/>
</dbReference>
<dbReference type="PANTHER" id="PTHR47894:SF1">
    <property type="entry name" value="HTH-TYPE TRANSCRIPTIONAL REGULATOR VQSM"/>
    <property type="match status" value="1"/>
</dbReference>
<dbReference type="EMBL" id="LT629777">
    <property type="protein sequence ID" value="SDS46989.1"/>
    <property type="molecule type" value="Genomic_DNA"/>
</dbReference>
<dbReference type="PROSITE" id="PS01124">
    <property type="entry name" value="HTH_ARAC_FAMILY_2"/>
    <property type="match status" value="1"/>
</dbReference>
<dbReference type="Pfam" id="PF12625">
    <property type="entry name" value="Arabinose_bd"/>
    <property type="match status" value="1"/>
</dbReference>
<dbReference type="Pfam" id="PF12833">
    <property type="entry name" value="HTH_18"/>
    <property type="match status" value="1"/>
</dbReference>
<dbReference type="GO" id="GO:0005829">
    <property type="term" value="C:cytosol"/>
    <property type="evidence" value="ECO:0007669"/>
    <property type="project" value="TreeGrafter"/>
</dbReference>
<dbReference type="AlphaFoldDB" id="A0A1H1SI12"/>
<organism evidence="5 6">
    <name type="scientific">Pseudomonas asplenii</name>
    <dbReference type="NCBI Taxonomy" id="53407"/>
    <lineage>
        <taxon>Bacteria</taxon>
        <taxon>Pseudomonadati</taxon>
        <taxon>Pseudomonadota</taxon>
        <taxon>Gammaproteobacteria</taxon>
        <taxon>Pseudomonadales</taxon>
        <taxon>Pseudomonadaceae</taxon>
        <taxon>Pseudomonas</taxon>
    </lineage>
</organism>
<protein>
    <submittedName>
        <fullName evidence="5">Helix-turn-helix domain-containing protein</fullName>
    </submittedName>
</protein>
<keyword evidence="3" id="KW-0804">Transcription</keyword>
<keyword evidence="2" id="KW-0238">DNA-binding</keyword>
<reference evidence="6" key="1">
    <citation type="submission" date="2016-10" db="EMBL/GenBank/DDBJ databases">
        <authorList>
            <person name="Varghese N."/>
            <person name="Submissions S."/>
        </authorList>
    </citation>
    <scope>NUCLEOTIDE SEQUENCE [LARGE SCALE GENOMIC DNA]</scope>
    <source>
        <strain evidence="6">ATCC 23835</strain>
    </source>
</reference>
<dbReference type="GeneID" id="300206690"/>
<dbReference type="Gene3D" id="1.10.10.60">
    <property type="entry name" value="Homeodomain-like"/>
    <property type="match status" value="1"/>
</dbReference>
<feature type="domain" description="HTH araC/xylS-type" evidence="4">
    <location>
        <begin position="233"/>
        <end position="332"/>
    </location>
</feature>
<evidence type="ECO:0000259" key="4">
    <source>
        <dbReference type="PROSITE" id="PS01124"/>
    </source>
</evidence>
<accession>A0A1H1SI12</accession>
<keyword evidence="1" id="KW-0805">Transcription regulation</keyword>
<evidence type="ECO:0000256" key="2">
    <source>
        <dbReference type="ARBA" id="ARBA00023125"/>
    </source>
</evidence>
<sequence length="340" mass="37314">MFKISANASTNIAQAILMRHSRIESLFEAYKVQLSESAAPHPLDFALAYRFFTEAHECTGDVDVGLVAYQYARPYFFGVPGYSVMSSATIGIALERLVKYYPLIADSSFLSLDEQNGTLVISVHAHSLSGTQVPRYIIDAAAAAILGVIHWLGHLVNIQPCRVELPYPEPADTKNLQQLLGSHITFGASHLSLSFNSDIKNAPVFTANSAFEDIHCRYADALLEERINGSLVEKVRSAFSAGVAEGKLPSLQEVAFTLRMSMRTLQKSLEREGVTFSELQEDLRKEIASNLLSISTLSLKKISSILGFCQASSLHKACRRWFGSSPGQLRAGKSKHLQAC</sequence>
<dbReference type="InterPro" id="IPR009057">
    <property type="entry name" value="Homeodomain-like_sf"/>
</dbReference>
<evidence type="ECO:0000256" key="1">
    <source>
        <dbReference type="ARBA" id="ARBA00023015"/>
    </source>
</evidence>
<dbReference type="GO" id="GO:0000976">
    <property type="term" value="F:transcription cis-regulatory region binding"/>
    <property type="evidence" value="ECO:0007669"/>
    <property type="project" value="TreeGrafter"/>
</dbReference>
<keyword evidence="6" id="KW-1185">Reference proteome</keyword>
<dbReference type="Proteomes" id="UP000199524">
    <property type="component" value="Chromosome I"/>
</dbReference>
<evidence type="ECO:0000256" key="3">
    <source>
        <dbReference type="ARBA" id="ARBA00023163"/>
    </source>
</evidence>
<dbReference type="SMART" id="SM00342">
    <property type="entry name" value="HTH_ARAC"/>
    <property type="match status" value="1"/>
</dbReference>
<dbReference type="GO" id="GO:0003700">
    <property type="term" value="F:DNA-binding transcription factor activity"/>
    <property type="evidence" value="ECO:0007669"/>
    <property type="project" value="InterPro"/>
</dbReference>
<proteinExistence type="predicted"/>
<gene>
    <name evidence="5" type="ORF">SAMN05216598_1689</name>
</gene>
<dbReference type="PANTHER" id="PTHR47894">
    <property type="entry name" value="HTH-TYPE TRANSCRIPTIONAL REGULATOR GADX"/>
    <property type="match status" value="1"/>
</dbReference>
<evidence type="ECO:0000313" key="5">
    <source>
        <dbReference type="EMBL" id="SDS46989.1"/>
    </source>
</evidence>
<dbReference type="SUPFAM" id="SSF46689">
    <property type="entry name" value="Homeodomain-like"/>
    <property type="match status" value="1"/>
</dbReference>
<dbReference type="InterPro" id="IPR018060">
    <property type="entry name" value="HTH_AraC"/>
</dbReference>